<proteinExistence type="predicted"/>
<evidence type="ECO:0000256" key="1">
    <source>
        <dbReference type="SAM" id="MobiDB-lite"/>
    </source>
</evidence>
<reference evidence="3 4" key="1">
    <citation type="journal article" date="2014" name="Int. J. Syst. Evol. Microbiol.">
        <title>Complete genome sequence of Corynebacterium casei LMG S-19264T (=DSM 44701T), isolated from a smear-ripened cheese.</title>
        <authorList>
            <consortium name="US DOE Joint Genome Institute (JGI-PGF)"/>
            <person name="Walter F."/>
            <person name="Albersmeier A."/>
            <person name="Kalinowski J."/>
            <person name="Ruckert C."/>
        </authorList>
    </citation>
    <scope>NUCLEOTIDE SEQUENCE [LARGE SCALE GENOMIC DNA]</scope>
    <source>
        <strain evidence="3 4">CGMCC 1.15358</strain>
    </source>
</reference>
<feature type="transmembrane region" description="Helical" evidence="2">
    <location>
        <begin position="21"/>
        <end position="38"/>
    </location>
</feature>
<organism evidence="3 4">
    <name type="scientific">Croceicoccus pelagius</name>
    <dbReference type="NCBI Taxonomy" id="1703341"/>
    <lineage>
        <taxon>Bacteria</taxon>
        <taxon>Pseudomonadati</taxon>
        <taxon>Pseudomonadota</taxon>
        <taxon>Alphaproteobacteria</taxon>
        <taxon>Sphingomonadales</taxon>
        <taxon>Erythrobacteraceae</taxon>
        <taxon>Croceicoccus</taxon>
    </lineage>
</organism>
<keyword evidence="2" id="KW-0812">Transmembrane</keyword>
<feature type="region of interest" description="Disordered" evidence="1">
    <location>
        <begin position="311"/>
        <end position="354"/>
    </location>
</feature>
<dbReference type="RefSeq" id="WP_172807510.1">
    <property type="nucleotide sequence ID" value="NZ_BMIO01000002.1"/>
</dbReference>
<name>A0A916Y9E3_9SPHN</name>
<keyword evidence="4" id="KW-1185">Reference proteome</keyword>
<evidence type="ECO:0000256" key="2">
    <source>
        <dbReference type="SAM" id="Phobius"/>
    </source>
</evidence>
<evidence type="ECO:0000313" key="3">
    <source>
        <dbReference type="EMBL" id="GGD35225.1"/>
    </source>
</evidence>
<dbReference type="Proteomes" id="UP000598997">
    <property type="component" value="Unassembled WGS sequence"/>
</dbReference>
<gene>
    <name evidence="3" type="ORF">GCM10010989_06740</name>
</gene>
<accession>A0A916Y9E3</accession>
<evidence type="ECO:0000313" key="4">
    <source>
        <dbReference type="Proteomes" id="UP000598997"/>
    </source>
</evidence>
<dbReference type="EMBL" id="BMIO01000002">
    <property type="protein sequence ID" value="GGD35225.1"/>
    <property type="molecule type" value="Genomic_DNA"/>
</dbReference>
<feature type="compositionally biased region" description="Pro residues" evidence="1">
    <location>
        <begin position="311"/>
        <end position="320"/>
    </location>
</feature>
<dbReference type="AlphaFoldDB" id="A0A916Y9E3"/>
<protein>
    <submittedName>
        <fullName evidence="3">Uncharacterized protein</fullName>
    </submittedName>
</protein>
<sequence length="354" mass="38421">MDRGYRKGLRLEADRKSRSTWLGLLIASWVVIALLAWLDPFKIGHRRYEQPTWPANIHLQTPERSGSIPNGVTLQPDGFGELFAFGTIEDAPTLYGTTAQLESAGMGRWDGPWSLTEAWSREARGEELIGKVGDAVRVVAFADPGRQEEHLIIIDVAGSGPSRTGPEQTKLVLARGCLRLGSAKGPLVLLGPRANGVYVDSEGWLAVGRFGLQQLRVGEVGEIWIDPPVEDETALNALRLQCGGNGDVVQISGISRKPVCDLTAEQAAANRAALTEQQRMVRDRMAEAFEEQVAVCMKQGRTRLACERSIPPMPPPPMPYGAPDGPVYQGLGPGERCVPQEDLPPGVWASDQSS</sequence>
<keyword evidence="2" id="KW-1133">Transmembrane helix</keyword>
<comment type="caution">
    <text evidence="3">The sequence shown here is derived from an EMBL/GenBank/DDBJ whole genome shotgun (WGS) entry which is preliminary data.</text>
</comment>
<keyword evidence="2" id="KW-0472">Membrane</keyword>